<accession>A0A4S3LZU3</accession>
<keyword evidence="10" id="KW-0067">ATP-binding</keyword>
<comment type="catalytic activity">
    <reaction evidence="1">
        <text>ATP + protein L-histidine = ADP + protein N-phospho-L-histidine.</text>
        <dbReference type="EC" id="2.7.13.3"/>
    </reaction>
</comment>
<dbReference type="Pfam" id="PF02518">
    <property type="entry name" value="HATPase_c"/>
    <property type="match status" value="1"/>
</dbReference>
<keyword evidence="18" id="KW-1185">Reference proteome</keyword>
<dbReference type="Pfam" id="PF00672">
    <property type="entry name" value="HAMP"/>
    <property type="match status" value="1"/>
</dbReference>
<evidence type="ECO:0000256" key="7">
    <source>
        <dbReference type="ARBA" id="ARBA00022692"/>
    </source>
</evidence>
<dbReference type="InterPro" id="IPR004358">
    <property type="entry name" value="Sig_transdc_His_kin-like_C"/>
</dbReference>
<dbReference type="InterPro" id="IPR003660">
    <property type="entry name" value="HAMP_dom"/>
</dbReference>
<dbReference type="InterPro" id="IPR036890">
    <property type="entry name" value="HATPase_C_sf"/>
</dbReference>
<name>A0A4S3LZU3_9FLAO</name>
<comment type="caution">
    <text evidence="17">The sequence shown here is derived from an EMBL/GenBank/DDBJ whole genome shotgun (WGS) entry which is preliminary data.</text>
</comment>
<evidence type="ECO:0000256" key="5">
    <source>
        <dbReference type="ARBA" id="ARBA00022553"/>
    </source>
</evidence>
<dbReference type="EMBL" id="SSMC01000003">
    <property type="protein sequence ID" value="THD66711.1"/>
    <property type="molecule type" value="Genomic_DNA"/>
</dbReference>
<evidence type="ECO:0000256" key="10">
    <source>
        <dbReference type="ARBA" id="ARBA00022840"/>
    </source>
</evidence>
<keyword evidence="7 14" id="KW-0812">Transmembrane</keyword>
<dbReference type="CDD" id="cd00082">
    <property type="entry name" value="HisKA"/>
    <property type="match status" value="1"/>
</dbReference>
<dbReference type="PROSITE" id="PS50885">
    <property type="entry name" value="HAMP"/>
    <property type="match status" value="1"/>
</dbReference>
<dbReference type="Gene3D" id="6.10.340.10">
    <property type="match status" value="1"/>
</dbReference>
<evidence type="ECO:0000256" key="6">
    <source>
        <dbReference type="ARBA" id="ARBA00022679"/>
    </source>
</evidence>
<organism evidence="17 18">
    <name type="scientific">Robertkochia marina</name>
    <dbReference type="NCBI Taxonomy" id="1227945"/>
    <lineage>
        <taxon>Bacteria</taxon>
        <taxon>Pseudomonadati</taxon>
        <taxon>Bacteroidota</taxon>
        <taxon>Flavobacteriia</taxon>
        <taxon>Flavobacteriales</taxon>
        <taxon>Flavobacteriaceae</taxon>
        <taxon>Robertkochia</taxon>
    </lineage>
</organism>
<evidence type="ECO:0000256" key="11">
    <source>
        <dbReference type="ARBA" id="ARBA00022989"/>
    </source>
</evidence>
<keyword evidence="12" id="KW-0902">Two-component regulatory system</keyword>
<protein>
    <recommendedName>
        <fullName evidence="3">histidine kinase</fullName>
        <ecNumber evidence="3">2.7.13.3</ecNumber>
    </recommendedName>
</protein>
<feature type="transmembrane region" description="Helical" evidence="14">
    <location>
        <begin position="166"/>
        <end position="186"/>
    </location>
</feature>
<dbReference type="InterPro" id="IPR036097">
    <property type="entry name" value="HisK_dim/P_sf"/>
</dbReference>
<evidence type="ECO:0000256" key="8">
    <source>
        <dbReference type="ARBA" id="ARBA00022741"/>
    </source>
</evidence>
<dbReference type="SMART" id="SM00304">
    <property type="entry name" value="HAMP"/>
    <property type="match status" value="1"/>
</dbReference>
<dbReference type="SMART" id="SM00388">
    <property type="entry name" value="HisKA"/>
    <property type="match status" value="1"/>
</dbReference>
<dbReference type="GO" id="GO:0005524">
    <property type="term" value="F:ATP binding"/>
    <property type="evidence" value="ECO:0007669"/>
    <property type="project" value="UniProtKB-KW"/>
</dbReference>
<reference evidence="17 18" key="1">
    <citation type="submission" date="2019-04" db="EMBL/GenBank/DDBJ databases">
        <title>Draft genome sequence of Robertkochia marina CC-AMO-30D.</title>
        <authorList>
            <person name="Hameed A."/>
            <person name="Lin S.-Y."/>
            <person name="Shahina M."/>
            <person name="Lai W.-A."/>
            <person name="Young C.-C."/>
        </authorList>
    </citation>
    <scope>NUCLEOTIDE SEQUENCE [LARGE SCALE GENOMIC DNA]</scope>
    <source>
        <strain evidence="17 18">CC-AMO-30D</strain>
    </source>
</reference>
<keyword evidence="4" id="KW-1003">Cell membrane</keyword>
<dbReference type="InterPro" id="IPR050398">
    <property type="entry name" value="HssS/ArlS-like"/>
</dbReference>
<keyword evidence="5" id="KW-0597">Phosphoprotein</keyword>
<comment type="subcellular location">
    <subcellularLocation>
        <location evidence="2">Cell membrane</location>
        <topology evidence="2">Multi-pass membrane protein</topology>
    </subcellularLocation>
</comment>
<dbReference type="SMART" id="SM00387">
    <property type="entry name" value="HATPase_c"/>
    <property type="match status" value="1"/>
</dbReference>
<dbReference type="PRINTS" id="PR00344">
    <property type="entry name" value="BCTRLSENSOR"/>
</dbReference>
<evidence type="ECO:0000256" key="12">
    <source>
        <dbReference type="ARBA" id="ARBA00023012"/>
    </source>
</evidence>
<dbReference type="Pfam" id="PF00512">
    <property type="entry name" value="HisKA"/>
    <property type="match status" value="1"/>
</dbReference>
<dbReference type="AlphaFoldDB" id="A0A4S3LZU3"/>
<dbReference type="Gene3D" id="3.30.565.10">
    <property type="entry name" value="Histidine kinase-like ATPase, C-terminal domain"/>
    <property type="match status" value="1"/>
</dbReference>
<evidence type="ECO:0000313" key="17">
    <source>
        <dbReference type="EMBL" id="THD66711.1"/>
    </source>
</evidence>
<feature type="transmembrane region" description="Helical" evidence="14">
    <location>
        <begin position="17"/>
        <end position="40"/>
    </location>
</feature>
<evidence type="ECO:0000256" key="13">
    <source>
        <dbReference type="ARBA" id="ARBA00023136"/>
    </source>
</evidence>
<dbReference type="InterPro" id="IPR005467">
    <property type="entry name" value="His_kinase_dom"/>
</dbReference>
<evidence type="ECO:0000256" key="14">
    <source>
        <dbReference type="SAM" id="Phobius"/>
    </source>
</evidence>
<gene>
    <name evidence="17" type="ORF">E7Z59_13080</name>
</gene>
<dbReference type="SUPFAM" id="SSF47384">
    <property type="entry name" value="Homodimeric domain of signal transducing histidine kinase"/>
    <property type="match status" value="1"/>
</dbReference>
<sequence>MSSGIKKRNLMPLKTRITFIFILLTGVFQIAIFLSIYFFSKDYTESEFYKRLGERATIAGQVYLEKDELTIEIYEAVRIKHLQTLPFEKEKIYPFDPEFGVLNTQPKDSLPMHFFKMVIENNYAELKQGETYYTGLLYNDNQGDFIVIVSARDLYGKGKLENLRNILVLAFLLSMIVISILGQYFAEQALKPISRIIKRVNTIKAENLNLRLEKVNGRGELADLTQTFNNMLDRLETSFEMKSNFVQNASHELKNPLTAIIGQAEMAIADPENIDLSMKALQAIKTEGDRLNRLLNVLFKLAYNDPDSKDLKIDLIRIDEVLIGLKSNFENEISHRLNYNFQSLPMNPDDLIFRGNIGLIEIALMNILDNALKYSKEGDVYISVKVEMNTIIVEIEDRGIGIPFNDLKNVFEPFYRGGNTRSFRGFGFGLPLSNKIVRLHGGLIRIHSEVEQGTCVRLEIPNISKGYEVIL</sequence>
<feature type="domain" description="HAMP" evidence="16">
    <location>
        <begin position="187"/>
        <end position="240"/>
    </location>
</feature>
<dbReference type="PROSITE" id="PS50109">
    <property type="entry name" value="HIS_KIN"/>
    <property type="match status" value="1"/>
</dbReference>
<evidence type="ECO:0000313" key="18">
    <source>
        <dbReference type="Proteomes" id="UP000305939"/>
    </source>
</evidence>
<dbReference type="PANTHER" id="PTHR45528">
    <property type="entry name" value="SENSOR HISTIDINE KINASE CPXA"/>
    <property type="match status" value="1"/>
</dbReference>
<evidence type="ECO:0000256" key="9">
    <source>
        <dbReference type="ARBA" id="ARBA00022777"/>
    </source>
</evidence>
<dbReference type="CDD" id="cd00075">
    <property type="entry name" value="HATPase"/>
    <property type="match status" value="1"/>
</dbReference>
<feature type="domain" description="Histidine kinase" evidence="15">
    <location>
        <begin position="248"/>
        <end position="464"/>
    </location>
</feature>
<dbReference type="PANTHER" id="PTHR45528:SF1">
    <property type="entry name" value="SENSOR HISTIDINE KINASE CPXA"/>
    <property type="match status" value="1"/>
</dbReference>
<dbReference type="SUPFAM" id="SSF158472">
    <property type="entry name" value="HAMP domain-like"/>
    <property type="match status" value="1"/>
</dbReference>
<keyword evidence="11 14" id="KW-1133">Transmembrane helix</keyword>
<evidence type="ECO:0000256" key="4">
    <source>
        <dbReference type="ARBA" id="ARBA00022475"/>
    </source>
</evidence>
<dbReference type="InterPro" id="IPR003594">
    <property type="entry name" value="HATPase_dom"/>
</dbReference>
<evidence type="ECO:0000256" key="1">
    <source>
        <dbReference type="ARBA" id="ARBA00000085"/>
    </source>
</evidence>
<keyword evidence="8" id="KW-0547">Nucleotide-binding</keyword>
<evidence type="ECO:0000259" key="16">
    <source>
        <dbReference type="PROSITE" id="PS50885"/>
    </source>
</evidence>
<dbReference type="CDD" id="cd06225">
    <property type="entry name" value="HAMP"/>
    <property type="match status" value="1"/>
</dbReference>
<evidence type="ECO:0000256" key="2">
    <source>
        <dbReference type="ARBA" id="ARBA00004651"/>
    </source>
</evidence>
<evidence type="ECO:0000259" key="15">
    <source>
        <dbReference type="PROSITE" id="PS50109"/>
    </source>
</evidence>
<dbReference type="EC" id="2.7.13.3" evidence="3"/>
<dbReference type="GO" id="GO:0000155">
    <property type="term" value="F:phosphorelay sensor kinase activity"/>
    <property type="evidence" value="ECO:0007669"/>
    <property type="project" value="InterPro"/>
</dbReference>
<evidence type="ECO:0000256" key="3">
    <source>
        <dbReference type="ARBA" id="ARBA00012438"/>
    </source>
</evidence>
<dbReference type="OrthoDB" id="9781208at2"/>
<dbReference type="Gene3D" id="1.10.287.130">
    <property type="match status" value="1"/>
</dbReference>
<dbReference type="GO" id="GO:0005886">
    <property type="term" value="C:plasma membrane"/>
    <property type="evidence" value="ECO:0007669"/>
    <property type="project" value="UniProtKB-SubCell"/>
</dbReference>
<keyword evidence="6" id="KW-0808">Transferase</keyword>
<keyword evidence="9 17" id="KW-0418">Kinase</keyword>
<dbReference type="Proteomes" id="UP000305939">
    <property type="component" value="Unassembled WGS sequence"/>
</dbReference>
<keyword evidence="13 14" id="KW-0472">Membrane</keyword>
<dbReference type="InterPro" id="IPR003661">
    <property type="entry name" value="HisK_dim/P_dom"/>
</dbReference>
<dbReference type="SUPFAM" id="SSF55874">
    <property type="entry name" value="ATPase domain of HSP90 chaperone/DNA topoisomerase II/histidine kinase"/>
    <property type="match status" value="1"/>
</dbReference>
<proteinExistence type="predicted"/>